<evidence type="ECO:0000313" key="12">
    <source>
        <dbReference type="EMBL" id="KAK3086139.1"/>
    </source>
</evidence>
<comment type="subcellular location">
    <subcellularLocation>
        <location evidence="1">Membrane</location>
        <topology evidence="1">Multi-pass membrane protein</topology>
    </subcellularLocation>
</comment>
<dbReference type="PANTHER" id="PTHR24243">
    <property type="entry name" value="G-PROTEIN COUPLED RECEPTOR"/>
    <property type="match status" value="1"/>
</dbReference>
<feature type="compositionally biased region" description="Polar residues" evidence="9">
    <location>
        <begin position="258"/>
        <end position="267"/>
    </location>
</feature>
<keyword evidence="3 10" id="KW-1133">Transmembrane helix</keyword>
<feature type="transmembrane region" description="Helical" evidence="10">
    <location>
        <begin position="192"/>
        <end position="212"/>
    </location>
</feature>
<accession>A0AA88XRE8</accession>
<dbReference type="PROSITE" id="PS00237">
    <property type="entry name" value="G_PROTEIN_RECEP_F1_1"/>
    <property type="match status" value="1"/>
</dbReference>
<feature type="transmembrane region" description="Helical" evidence="10">
    <location>
        <begin position="146"/>
        <end position="172"/>
    </location>
</feature>
<evidence type="ECO:0000256" key="10">
    <source>
        <dbReference type="SAM" id="Phobius"/>
    </source>
</evidence>
<organism evidence="12 13">
    <name type="scientific">Pinctada imbricata</name>
    <name type="common">Atlantic pearl-oyster</name>
    <name type="synonym">Pinctada martensii</name>
    <dbReference type="NCBI Taxonomy" id="66713"/>
    <lineage>
        <taxon>Eukaryota</taxon>
        <taxon>Metazoa</taxon>
        <taxon>Spiralia</taxon>
        <taxon>Lophotrochozoa</taxon>
        <taxon>Mollusca</taxon>
        <taxon>Bivalvia</taxon>
        <taxon>Autobranchia</taxon>
        <taxon>Pteriomorphia</taxon>
        <taxon>Pterioida</taxon>
        <taxon>Pterioidea</taxon>
        <taxon>Pteriidae</taxon>
        <taxon>Pinctada</taxon>
    </lineage>
</organism>
<feature type="transmembrane region" description="Helical" evidence="10">
    <location>
        <begin position="6"/>
        <end position="25"/>
    </location>
</feature>
<dbReference type="AlphaFoldDB" id="A0AA88XRE8"/>
<name>A0AA88XRE8_PINIB</name>
<comment type="caution">
    <text evidence="12">The sequence shown here is derived from an EMBL/GenBank/DDBJ whole genome shotgun (WGS) entry which is preliminary data.</text>
</comment>
<dbReference type="PROSITE" id="PS50262">
    <property type="entry name" value="G_PROTEIN_RECEP_F1_2"/>
    <property type="match status" value="1"/>
</dbReference>
<evidence type="ECO:0000313" key="13">
    <source>
        <dbReference type="Proteomes" id="UP001186944"/>
    </source>
</evidence>
<feature type="domain" description="G-protein coupled receptors family 1 profile" evidence="11">
    <location>
        <begin position="1"/>
        <end position="209"/>
    </location>
</feature>
<dbReference type="EMBL" id="VSWD01000012">
    <property type="protein sequence ID" value="KAK3086139.1"/>
    <property type="molecule type" value="Genomic_DNA"/>
</dbReference>
<evidence type="ECO:0000256" key="6">
    <source>
        <dbReference type="ARBA" id="ARBA00023170"/>
    </source>
</evidence>
<evidence type="ECO:0000256" key="4">
    <source>
        <dbReference type="ARBA" id="ARBA00023040"/>
    </source>
</evidence>
<keyword evidence="13" id="KW-1185">Reference proteome</keyword>
<dbReference type="GO" id="GO:0004930">
    <property type="term" value="F:G protein-coupled receptor activity"/>
    <property type="evidence" value="ECO:0007669"/>
    <property type="project" value="UniProtKB-KW"/>
</dbReference>
<evidence type="ECO:0000256" key="3">
    <source>
        <dbReference type="ARBA" id="ARBA00022989"/>
    </source>
</evidence>
<gene>
    <name evidence="12" type="ORF">FSP39_014111</name>
</gene>
<dbReference type="InterPro" id="IPR017452">
    <property type="entry name" value="GPCR_Rhodpsn_7TM"/>
</dbReference>
<feature type="transmembrane region" description="Helical" evidence="10">
    <location>
        <begin position="92"/>
        <end position="112"/>
    </location>
</feature>
<feature type="compositionally biased region" description="Basic and acidic residues" evidence="9">
    <location>
        <begin position="268"/>
        <end position="300"/>
    </location>
</feature>
<evidence type="ECO:0000256" key="2">
    <source>
        <dbReference type="ARBA" id="ARBA00022692"/>
    </source>
</evidence>
<keyword evidence="7 8" id="KW-0807">Transducer</keyword>
<evidence type="ECO:0000256" key="9">
    <source>
        <dbReference type="SAM" id="MobiDB-lite"/>
    </source>
</evidence>
<feature type="region of interest" description="Disordered" evidence="9">
    <location>
        <begin position="256"/>
        <end position="300"/>
    </location>
</feature>
<keyword evidence="4 8" id="KW-0297">G-protein coupled receptor</keyword>
<evidence type="ECO:0000256" key="5">
    <source>
        <dbReference type="ARBA" id="ARBA00023136"/>
    </source>
</evidence>
<keyword evidence="6 8" id="KW-0675">Receptor</keyword>
<evidence type="ECO:0000256" key="8">
    <source>
        <dbReference type="RuleBase" id="RU000688"/>
    </source>
</evidence>
<sequence>MVPFLEVVISSTSIFSILAISIERFRVVCKPLSTASYRISSTLRTIVCTWLLSIIISIPMFTITIYRRQIRRDGTPAMMCIMPINSSWKRCYVIVNYTLVYVVPVIVLFVLYSKVIKQLKASSANCLEFGDGYNCNQERHRIRRQVINIILCVVFVFFICHLPFRVISLVLVFGDVNEIRKITFENYLMLLYFSRCLLYANHALNPILYNFVSTKFRTAFKFLIFHGSRSGSERRNRSPGAYLPTPNQRIVFKRREQSTAGDNSSGSNKDKEPSPCSESQRRKDRTFQHTQRPFKETEENSRLLVAEDNVPCKWSEECIRLDVKDKPSAKVRFIMTPEGCVIGITLHKVNFEDKNVQTFPT</sequence>
<dbReference type="Pfam" id="PF00001">
    <property type="entry name" value="7tm_1"/>
    <property type="match status" value="1"/>
</dbReference>
<evidence type="ECO:0000256" key="1">
    <source>
        <dbReference type="ARBA" id="ARBA00004141"/>
    </source>
</evidence>
<dbReference type="GO" id="GO:0005886">
    <property type="term" value="C:plasma membrane"/>
    <property type="evidence" value="ECO:0007669"/>
    <property type="project" value="TreeGrafter"/>
</dbReference>
<evidence type="ECO:0000256" key="7">
    <source>
        <dbReference type="ARBA" id="ARBA00023224"/>
    </source>
</evidence>
<keyword evidence="5 10" id="KW-0472">Membrane</keyword>
<dbReference type="SUPFAM" id="SSF81321">
    <property type="entry name" value="Family A G protein-coupled receptor-like"/>
    <property type="match status" value="1"/>
</dbReference>
<feature type="transmembrane region" description="Helical" evidence="10">
    <location>
        <begin position="46"/>
        <end position="66"/>
    </location>
</feature>
<dbReference type="PRINTS" id="PR00237">
    <property type="entry name" value="GPCRRHODOPSN"/>
</dbReference>
<proteinExistence type="inferred from homology"/>
<keyword evidence="2 8" id="KW-0812">Transmembrane</keyword>
<comment type="similarity">
    <text evidence="8">Belongs to the G-protein coupled receptor 1 family.</text>
</comment>
<evidence type="ECO:0000259" key="11">
    <source>
        <dbReference type="PROSITE" id="PS50262"/>
    </source>
</evidence>
<dbReference type="Gene3D" id="1.20.1070.10">
    <property type="entry name" value="Rhodopsin 7-helix transmembrane proteins"/>
    <property type="match status" value="1"/>
</dbReference>
<dbReference type="PANTHER" id="PTHR24243:SF233">
    <property type="entry name" value="THYROTROPIN-RELEASING HORMONE RECEPTOR"/>
    <property type="match status" value="1"/>
</dbReference>
<dbReference type="Proteomes" id="UP001186944">
    <property type="component" value="Unassembled WGS sequence"/>
</dbReference>
<protein>
    <recommendedName>
        <fullName evidence="11">G-protein coupled receptors family 1 profile domain-containing protein</fullName>
    </recommendedName>
</protein>
<dbReference type="InterPro" id="IPR000276">
    <property type="entry name" value="GPCR_Rhodpsn"/>
</dbReference>
<reference evidence="12" key="1">
    <citation type="submission" date="2019-08" db="EMBL/GenBank/DDBJ databases">
        <title>The improved chromosome-level genome for the pearl oyster Pinctada fucata martensii using PacBio sequencing and Hi-C.</title>
        <authorList>
            <person name="Zheng Z."/>
        </authorList>
    </citation>
    <scope>NUCLEOTIDE SEQUENCE</scope>
    <source>
        <strain evidence="12">ZZ-2019</strain>
        <tissue evidence="12">Adductor muscle</tissue>
    </source>
</reference>